<organism evidence="3">
    <name type="scientific">Ananas comosus var. bracteatus</name>
    <name type="common">red pineapple</name>
    <dbReference type="NCBI Taxonomy" id="296719"/>
    <lineage>
        <taxon>Eukaryota</taxon>
        <taxon>Viridiplantae</taxon>
        <taxon>Streptophyta</taxon>
        <taxon>Embryophyta</taxon>
        <taxon>Tracheophyta</taxon>
        <taxon>Spermatophyta</taxon>
        <taxon>Magnoliopsida</taxon>
        <taxon>Liliopsida</taxon>
        <taxon>Poales</taxon>
        <taxon>Bromeliaceae</taxon>
        <taxon>Bromelioideae</taxon>
        <taxon>Ananas</taxon>
    </lineage>
</organism>
<feature type="transmembrane region" description="Helical" evidence="2">
    <location>
        <begin position="111"/>
        <end position="129"/>
    </location>
</feature>
<evidence type="ECO:0008006" key="4">
    <source>
        <dbReference type="Google" id="ProtNLM"/>
    </source>
</evidence>
<comment type="similarity">
    <text evidence="1">Belongs to the multi antimicrobial extrusion (MATE) (TC 2.A.66.1) family.</text>
</comment>
<dbReference type="GO" id="GO:0042910">
    <property type="term" value="F:xenobiotic transmembrane transporter activity"/>
    <property type="evidence" value="ECO:0007669"/>
    <property type="project" value="InterPro"/>
</dbReference>
<dbReference type="GO" id="GO:0015297">
    <property type="term" value="F:antiporter activity"/>
    <property type="evidence" value="ECO:0007669"/>
    <property type="project" value="InterPro"/>
</dbReference>
<evidence type="ECO:0000313" key="3">
    <source>
        <dbReference type="EMBL" id="CAD1838201.1"/>
    </source>
</evidence>
<dbReference type="PANTHER" id="PTHR11206">
    <property type="entry name" value="MULTIDRUG RESISTANCE PROTEIN"/>
    <property type="match status" value="1"/>
</dbReference>
<dbReference type="AlphaFoldDB" id="A0A6V7Q5D5"/>
<reference evidence="3" key="1">
    <citation type="submission" date="2020-07" db="EMBL/GenBank/DDBJ databases">
        <authorList>
            <person name="Lin J."/>
        </authorList>
    </citation>
    <scope>NUCLEOTIDE SEQUENCE</scope>
</reference>
<keyword evidence="2" id="KW-0812">Transmembrane</keyword>
<gene>
    <name evidence="3" type="ORF">CB5_LOCUS21412</name>
</gene>
<dbReference type="GO" id="GO:0016020">
    <property type="term" value="C:membrane"/>
    <property type="evidence" value="ECO:0007669"/>
    <property type="project" value="InterPro"/>
</dbReference>
<accession>A0A6V7Q5D5</accession>
<feature type="transmembrane region" description="Helical" evidence="2">
    <location>
        <begin position="71"/>
        <end position="91"/>
    </location>
</feature>
<dbReference type="EMBL" id="LR862133">
    <property type="protein sequence ID" value="CAD1838201.1"/>
    <property type="molecule type" value="Genomic_DNA"/>
</dbReference>
<evidence type="ECO:0000256" key="1">
    <source>
        <dbReference type="ARBA" id="ARBA00010199"/>
    </source>
</evidence>
<keyword evidence="2" id="KW-1133">Transmembrane helix</keyword>
<protein>
    <recommendedName>
        <fullName evidence="4">Protein DETOXIFICATION 16-like</fullName>
    </recommendedName>
</protein>
<evidence type="ECO:0000256" key="2">
    <source>
        <dbReference type="SAM" id="Phobius"/>
    </source>
</evidence>
<proteinExistence type="inferred from homology"/>
<keyword evidence="2" id="KW-0472">Membrane</keyword>
<dbReference type="Pfam" id="PF01554">
    <property type="entry name" value="MatE"/>
    <property type="match status" value="1"/>
</dbReference>
<sequence length="152" mass="16418">MEKPSMEVPLLTSCDKKRGEWEVVSEVKKQVWLAGPLIAGNLLQNIIQVISVMFVGHLGELPLSGASMANSFAGVTGFSLLMGMGSALDTLCGQSFGAKQYHMLGIHMQRAMLVLMLVSVPLAVIWAYTGQFLVLCGQDVEIATKLEYTLDG</sequence>
<name>A0A6V7Q5D5_ANACO</name>
<dbReference type="InterPro" id="IPR002528">
    <property type="entry name" value="MATE_fam"/>
</dbReference>
<feature type="transmembrane region" description="Helical" evidence="2">
    <location>
        <begin position="38"/>
        <end position="59"/>
    </location>
</feature>